<evidence type="ECO:0000313" key="3">
    <source>
        <dbReference type="Proteomes" id="UP000001542"/>
    </source>
</evidence>
<evidence type="ECO:0000256" key="1">
    <source>
        <dbReference type="SAM" id="MobiDB-lite"/>
    </source>
</evidence>
<evidence type="ECO:0000313" key="2">
    <source>
        <dbReference type="EMBL" id="EAX69896.1"/>
    </source>
</evidence>
<feature type="non-terminal residue" evidence="2">
    <location>
        <position position="1"/>
    </location>
</feature>
<keyword evidence="3" id="KW-1185">Reference proteome</keyword>
<name>A2HL22_TRIV3</name>
<dbReference type="InParanoid" id="A2HL22"/>
<reference evidence="2" key="1">
    <citation type="submission" date="2006-10" db="EMBL/GenBank/DDBJ databases">
        <authorList>
            <person name="Amadeo P."/>
            <person name="Zhao Q."/>
            <person name="Wortman J."/>
            <person name="Fraser-Liggett C."/>
            <person name="Carlton J."/>
        </authorList>
    </citation>
    <scope>NUCLEOTIDE SEQUENCE</scope>
    <source>
        <strain evidence="2">G3</strain>
    </source>
</reference>
<sequence>IPIQNNNHNKMKHPNQNNKNNKTRTKTKIKIKPETKTNRIKRNNKIKTKRIRNRNRKRILQSMLVMNIKQKKNQNIQNLKNKILSSPSTNYRDLPKNKVTIITTIRITRTRNFNSQFTKSESSVLNEMNLILIFPKVFVTKTLKHIETKKFVVNQELVPVVVVEVTSTLD</sequence>
<accession>A2HL22</accession>
<feature type="region of interest" description="Disordered" evidence="1">
    <location>
        <begin position="1"/>
        <end position="25"/>
    </location>
</feature>
<gene>
    <name evidence="2" type="ORF">TVAG_519480</name>
</gene>
<feature type="non-terminal residue" evidence="2">
    <location>
        <position position="170"/>
    </location>
</feature>
<protein>
    <submittedName>
        <fullName evidence="2">Uncharacterized protein</fullName>
    </submittedName>
</protein>
<reference evidence="2" key="2">
    <citation type="journal article" date="2007" name="Science">
        <title>Draft genome sequence of the sexually transmitted pathogen Trichomonas vaginalis.</title>
        <authorList>
            <person name="Carlton J.M."/>
            <person name="Hirt R.P."/>
            <person name="Silva J.C."/>
            <person name="Delcher A.L."/>
            <person name="Schatz M."/>
            <person name="Zhao Q."/>
            <person name="Wortman J.R."/>
            <person name="Bidwell S.L."/>
            <person name="Alsmark U.C.M."/>
            <person name="Besteiro S."/>
            <person name="Sicheritz-Ponten T."/>
            <person name="Noel C.J."/>
            <person name="Dacks J.B."/>
            <person name="Foster P.G."/>
            <person name="Simillion C."/>
            <person name="Van de Peer Y."/>
            <person name="Miranda-Saavedra D."/>
            <person name="Barton G.J."/>
            <person name="Westrop G.D."/>
            <person name="Mueller S."/>
            <person name="Dessi D."/>
            <person name="Fiori P.L."/>
            <person name="Ren Q."/>
            <person name="Paulsen I."/>
            <person name="Zhang H."/>
            <person name="Bastida-Corcuera F.D."/>
            <person name="Simoes-Barbosa A."/>
            <person name="Brown M.T."/>
            <person name="Hayes R.D."/>
            <person name="Mukherjee M."/>
            <person name="Okumura C.Y."/>
            <person name="Schneider R."/>
            <person name="Smith A.J."/>
            <person name="Vanacova S."/>
            <person name="Villalvazo M."/>
            <person name="Haas B.J."/>
            <person name="Pertea M."/>
            <person name="Feldblyum T.V."/>
            <person name="Utterback T.R."/>
            <person name="Shu C.L."/>
            <person name="Osoegawa K."/>
            <person name="de Jong P.J."/>
            <person name="Hrdy I."/>
            <person name="Horvathova L."/>
            <person name="Zubacova Z."/>
            <person name="Dolezal P."/>
            <person name="Malik S.B."/>
            <person name="Logsdon J.M. Jr."/>
            <person name="Henze K."/>
            <person name="Gupta A."/>
            <person name="Wang C.C."/>
            <person name="Dunne R.L."/>
            <person name="Upcroft J.A."/>
            <person name="Upcroft P."/>
            <person name="White O."/>
            <person name="Salzberg S.L."/>
            <person name="Tang P."/>
            <person name="Chiu C.-H."/>
            <person name="Lee Y.-S."/>
            <person name="Embley T.M."/>
            <person name="Coombs G.H."/>
            <person name="Mottram J.C."/>
            <person name="Tachezy J."/>
            <person name="Fraser-Liggett C.M."/>
            <person name="Johnson P.J."/>
        </authorList>
    </citation>
    <scope>NUCLEOTIDE SEQUENCE [LARGE SCALE GENOMIC DNA]</scope>
    <source>
        <strain evidence="2">G3</strain>
    </source>
</reference>
<dbReference type="EMBL" id="DS137372">
    <property type="protein sequence ID" value="EAX69896.1"/>
    <property type="molecule type" value="Genomic_DNA"/>
</dbReference>
<dbReference type="AlphaFoldDB" id="A2HL22"/>
<proteinExistence type="predicted"/>
<dbReference type="VEuPathDB" id="TrichDB:TVAG_519480"/>
<feature type="compositionally biased region" description="Low complexity" evidence="1">
    <location>
        <begin position="1"/>
        <end position="20"/>
    </location>
</feature>
<dbReference type="Proteomes" id="UP000001542">
    <property type="component" value="Unassembled WGS sequence"/>
</dbReference>
<organism evidence="2 3">
    <name type="scientific">Trichomonas vaginalis (strain ATCC PRA-98 / G3)</name>
    <dbReference type="NCBI Taxonomy" id="412133"/>
    <lineage>
        <taxon>Eukaryota</taxon>
        <taxon>Metamonada</taxon>
        <taxon>Parabasalia</taxon>
        <taxon>Trichomonadida</taxon>
        <taxon>Trichomonadidae</taxon>
        <taxon>Trichomonas</taxon>
    </lineage>
</organism>